<dbReference type="InterPro" id="IPR020103">
    <property type="entry name" value="PsdUridine_synth_cat_dom_sf"/>
</dbReference>
<dbReference type="PANTHER" id="PTHR11142:SF22">
    <property type="entry name" value="TRNA PSEUDOURIDINE SYNTHASE A 2"/>
    <property type="match status" value="1"/>
</dbReference>
<accession>A0A1I0MRD7</accession>
<dbReference type="STRING" id="99656.SAMN05421659_10232"/>
<dbReference type="AlphaFoldDB" id="A0A1I0MRD7"/>
<dbReference type="InterPro" id="IPR020095">
    <property type="entry name" value="PsdUridine_synth_TruA_C"/>
</dbReference>
<dbReference type="HAMAP" id="MF_00171">
    <property type="entry name" value="TruA"/>
    <property type="match status" value="1"/>
</dbReference>
<dbReference type="GO" id="GO:0031119">
    <property type="term" value="P:tRNA pseudouridine synthesis"/>
    <property type="evidence" value="ECO:0007669"/>
    <property type="project" value="UniProtKB-UniRule"/>
</dbReference>
<gene>
    <name evidence="4" type="primary">truA</name>
    <name evidence="9" type="ORF">SAMN05421659_10232</name>
</gene>
<comment type="catalytic activity">
    <reaction evidence="4 7">
        <text>uridine(38/39/40) in tRNA = pseudouridine(38/39/40) in tRNA</text>
        <dbReference type="Rhea" id="RHEA:22376"/>
        <dbReference type="Rhea" id="RHEA-COMP:10085"/>
        <dbReference type="Rhea" id="RHEA-COMP:10087"/>
        <dbReference type="ChEBI" id="CHEBI:65314"/>
        <dbReference type="ChEBI" id="CHEBI:65315"/>
        <dbReference type="EC" id="5.4.99.12"/>
    </reaction>
</comment>
<dbReference type="Gene3D" id="3.30.70.580">
    <property type="entry name" value="Pseudouridine synthase I, catalytic domain, N-terminal subdomain"/>
    <property type="match status" value="1"/>
</dbReference>
<dbReference type="InterPro" id="IPR001406">
    <property type="entry name" value="PsdUridine_synth_TruA"/>
</dbReference>
<evidence type="ECO:0000256" key="7">
    <source>
        <dbReference type="RuleBase" id="RU003792"/>
    </source>
</evidence>
<dbReference type="EC" id="5.4.99.12" evidence="4"/>
<comment type="similarity">
    <text evidence="1 4 7">Belongs to the tRNA pseudouridine synthase TruA family.</text>
</comment>
<keyword evidence="3 4" id="KW-0413">Isomerase</keyword>
<proteinExistence type="inferred from homology"/>
<dbReference type="InterPro" id="IPR020094">
    <property type="entry name" value="TruA/RsuA/RluB/E/F_N"/>
</dbReference>
<evidence type="ECO:0000256" key="3">
    <source>
        <dbReference type="ARBA" id="ARBA00023235"/>
    </source>
</evidence>
<keyword evidence="10" id="KW-1185">Reference proteome</keyword>
<name>A0A1I0MRD7_9FIRM</name>
<evidence type="ECO:0000256" key="6">
    <source>
        <dbReference type="PIRSR" id="PIRSR001430-2"/>
    </source>
</evidence>
<dbReference type="CDD" id="cd02570">
    <property type="entry name" value="PseudoU_synth_EcTruA"/>
    <property type="match status" value="1"/>
</dbReference>
<evidence type="ECO:0000256" key="2">
    <source>
        <dbReference type="ARBA" id="ARBA00022694"/>
    </source>
</evidence>
<comment type="subunit">
    <text evidence="4">Homodimer.</text>
</comment>
<comment type="caution">
    <text evidence="4">Lacks conserved residue(s) required for the propagation of feature annotation.</text>
</comment>
<evidence type="ECO:0000256" key="1">
    <source>
        <dbReference type="ARBA" id="ARBA00009375"/>
    </source>
</evidence>
<evidence type="ECO:0000313" key="10">
    <source>
        <dbReference type="Proteomes" id="UP000199701"/>
    </source>
</evidence>
<dbReference type="Gene3D" id="3.30.70.660">
    <property type="entry name" value="Pseudouridine synthase I, catalytic domain, C-terminal subdomain"/>
    <property type="match status" value="1"/>
</dbReference>
<dbReference type="FunFam" id="3.30.70.580:FF:000001">
    <property type="entry name" value="tRNA pseudouridine synthase A"/>
    <property type="match status" value="1"/>
</dbReference>
<dbReference type="InterPro" id="IPR020097">
    <property type="entry name" value="PsdUridine_synth_TruA_a/b_dom"/>
</dbReference>
<keyword evidence="2 4" id="KW-0819">tRNA processing</keyword>
<dbReference type="SUPFAM" id="SSF55120">
    <property type="entry name" value="Pseudouridine synthase"/>
    <property type="match status" value="1"/>
</dbReference>
<feature type="active site" description="Nucleophile" evidence="4 5">
    <location>
        <position position="59"/>
    </location>
</feature>
<feature type="domain" description="Pseudouridine synthase I TruA alpha/beta" evidence="8">
    <location>
        <begin position="150"/>
        <end position="251"/>
    </location>
</feature>
<feature type="domain" description="Pseudouridine synthase I TruA alpha/beta" evidence="8">
    <location>
        <begin position="8"/>
        <end position="108"/>
    </location>
</feature>
<dbReference type="RefSeq" id="WP_092450302.1">
    <property type="nucleotide sequence ID" value="NZ_FOJI01000002.1"/>
</dbReference>
<protein>
    <recommendedName>
        <fullName evidence="4">tRNA pseudouridine synthase A</fullName>
        <ecNumber evidence="4">5.4.99.12</ecNumber>
    </recommendedName>
    <alternativeName>
        <fullName evidence="4">tRNA pseudouridine(38-40) synthase</fullName>
    </alternativeName>
    <alternativeName>
        <fullName evidence="4">tRNA pseudouridylate synthase I</fullName>
    </alternativeName>
    <alternativeName>
        <fullName evidence="4">tRNA-uridine isomerase I</fullName>
    </alternativeName>
</protein>
<evidence type="ECO:0000313" key="9">
    <source>
        <dbReference type="EMBL" id="SEV90389.1"/>
    </source>
</evidence>
<dbReference type="PANTHER" id="PTHR11142">
    <property type="entry name" value="PSEUDOURIDYLATE SYNTHASE"/>
    <property type="match status" value="1"/>
</dbReference>
<dbReference type="GO" id="GO:0160147">
    <property type="term" value="F:tRNA pseudouridine(38-40) synthase activity"/>
    <property type="evidence" value="ECO:0007669"/>
    <property type="project" value="UniProtKB-EC"/>
</dbReference>
<dbReference type="NCBIfam" id="TIGR00071">
    <property type="entry name" value="hisT_truA"/>
    <property type="match status" value="1"/>
</dbReference>
<dbReference type="Proteomes" id="UP000199701">
    <property type="component" value="Unassembled WGS sequence"/>
</dbReference>
<evidence type="ECO:0000256" key="4">
    <source>
        <dbReference type="HAMAP-Rule" id="MF_00171"/>
    </source>
</evidence>
<sequence>MNNYKLYIQYDGHKYNGWQKQGNTDSTIQGILEDTISKYLSVFDSQSIPIELNGSGRTDAGVHADGQVANFKTNIEISTDDFLTNINDNLPKDIRVFGIEKVDITFHARLSATGKFYSYYIDNGDVASVFKKNYNLRVEAPLNLDAMRMAASFLEGEHNFISFCAKTDLKKTTVRTIYDIKITSNNGLVRICYHGNGFLYNMVRILTGTLIEIGLGKMSPGYIIEILAQKDRGLAGPTVSGNALFLDKVEY</sequence>
<dbReference type="EMBL" id="FOJI01000002">
    <property type="protein sequence ID" value="SEV90389.1"/>
    <property type="molecule type" value="Genomic_DNA"/>
</dbReference>
<comment type="function">
    <text evidence="4">Formation of pseudouridine at positions 38, 39 and 40 in the anticodon stem and loop of transfer RNAs.</text>
</comment>
<organism evidence="9 10">
    <name type="scientific">[Clostridium] fimetarium</name>
    <dbReference type="NCBI Taxonomy" id="99656"/>
    <lineage>
        <taxon>Bacteria</taxon>
        <taxon>Bacillati</taxon>
        <taxon>Bacillota</taxon>
        <taxon>Clostridia</taxon>
        <taxon>Lachnospirales</taxon>
        <taxon>Lachnospiraceae</taxon>
    </lineage>
</organism>
<dbReference type="PIRSF" id="PIRSF001430">
    <property type="entry name" value="tRNA_psdUrid_synth"/>
    <property type="match status" value="1"/>
</dbReference>
<feature type="binding site" evidence="4 6">
    <location>
        <position position="117"/>
    </location>
    <ligand>
        <name>substrate</name>
    </ligand>
</feature>
<dbReference type="GO" id="GO:0003723">
    <property type="term" value="F:RNA binding"/>
    <property type="evidence" value="ECO:0007669"/>
    <property type="project" value="InterPro"/>
</dbReference>
<dbReference type="Pfam" id="PF01416">
    <property type="entry name" value="PseudoU_synth_1"/>
    <property type="match status" value="2"/>
</dbReference>
<evidence type="ECO:0000256" key="5">
    <source>
        <dbReference type="PIRSR" id="PIRSR001430-1"/>
    </source>
</evidence>
<evidence type="ECO:0000259" key="8">
    <source>
        <dbReference type="Pfam" id="PF01416"/>
    </source>
</evidence>
<dbReference type="OrthoDB" id="9811823at2"/>
<reference evidence="9 10" key="1">
    <citation type="submission" date="2016-10" db="EMBL/GenBank/DDBJ databases">
        <authorList>
            <person name="de Groot N.N."/>
        </authorList>
    </citation>
    <scope>NUCLEOTIDE SEQUENCE [LARGE SCALE GENOMIC DNA]</scope>
    <source>
        <strain evidence="9 10">DSM 9179</strain>
    </source>
</reference>